<feature type="transmembrane region" description="Helical" evidence="1">
    <location>
        <begin position="99"/>
        <end position="124"/>
    </location>
</feature>
<protein>
    <submittedName>
        <fullName evidence="2">Uncharacterized protein</fullName>
    </submittedName>
</protein>
<accession>A0ABP8AA38</accession>
<feature type="transmembrane region" description="Helical" evidence="1">
    <location>
        <begin position="69"/>
        <end position="87"/>
    </location>
</feature>
<feature type="transmembrane region" description="Helical" evidence="1">
    <location>
        <begin position="26"/>
        <end position="49"/>
    </location>
</feature>
<keyword evidence="1" id="KW-0812">Transmembrane</keyword>
<name>A0ABP8AA38_9MICO</name>
<dbReference type="Proteomes" id="UP001501079">
    <property type="component" value="Unassembled WGS sequence"/>
</dbReference>
<evidence type="ECO:0000256" key="1">
    <source>
        <dbReference type="SAM" id="Phobius"/>
    </source>
</evidence>
<dbReference type="RefSeq" id="WP_344756804.1">
    <property type="nucleotide sequence ID" value="NZ_BAABBW010000006.1"/>
</dbReference>
<sequence length="154" mass="16228">MTATLEKAAARTRMPLPGARMLRRTLWLIVVTGLSMLAYGTVLVGSHGGGAGDPANPSATVDAQLRPSFAMYAVLAVIALGAIVLVLRRAADEASAVRILTIAMIVVAALTVAAIIVGYVWFFAVPLDYWAQPGWHFAPFPFGSVHVTVTPTTP</sequence>
<dbReference type="EMBL" id="BAABBW010000006">
    <property type="protein sequence ID" value="GAA4180587.1"/>
    <property type="molecule type" value="Genomic_DNA"/>
</dbReference>
<keyword evidence="1" id="KW-0472">Membrane</keyword>
<evidence type="ECO:0000313" key="3">
    <source>
        <dbReference type="Proteomes" id="UP001501079"/>
    </source>
</evidence>
<proteinExistence type="predicted"/>
<organism evidence="2 3">
    <name type="scientific">Gryllotalpicola koreensis</name>
    <dbReference type="NCBI Taxonomy" id="993086"/>
    <lineage>
        <taxon>Bacteria</taxon>
        <taxon>Bacillati</taxon>
        <taxon>Actinomycetota</taxon>
        <taxon>Actinomycetes</taxon>
        <taxon>Micrococcales</taxon>
        <taxon>Microbacteriaceae</taxon>
        <taxon>Gryllotalpicola</taxon>
    </lineage>
</organism>
<keyword evidence="3" id="KW-1185">Reference proteome</keyword>
<keyword evidence="1" id="KW-1133">Transmembrane helix</keyword>
<comment type="caution">
    <text evidence="2">The sequence shown here is derived from an EMBL/GenBank/DDBJ whole genome shotgun (WGS) entry which is preliminary data.</text>
</comment>
<reference evidence="3" key="1">
    <citation type="journal article" date="2019" name="Int. J. Syst. Evol. Microbiol.">
        <title>The Global Catalogue of Microorganisms (GCM) 10K type strain sequencing project: providing services to taxonomists for standard genome sequencing and annotation.</title>
        <authorList>
            <consortium name="The Broad Institute Genomics Platform"/>
            <consortium name="The Broad Institute Genome Sequencing Center for Infectious Disease"/>
            <person name="Wu L."/>
            <person name="Ma J."/>
        </authorList>
    </citation>
    <scope>NUCLEOTIDE SEQUENCE [LARGE SCALE GENOMIC DNA]</scope>
    <source>
        <strain evidence="3">JCM 17591</strain>
    </source>
</reference>
<gene>
    <name evidence="2" type="ORF">GCM10022287_34600</name>
</gene>
<evidence type="ECO:0000313" key="2">
    <source>
        <dbReference type="EMBL" id="GAA4180587.1"/>
    </source>
</evidence>